<dbReference type="AlphaFoldDB" id="A0AAD8VH67"/>
<evidence type="ECO:0000256" key="1">
    <source>
        <dbReference type="SAM" id="Coils"/>
    </source>
</evidence>
<keyword evidence="3" id="KW-1185">Reference proteome</keyword>
<sequence length="127" mass="14578">MIHAWWVNEVVFSLGYALELEKKLRASEREADALRARERDAVEEAGALRRELRKAKAEVAENKTNAEMAKTAERAFSGSSREHARALAERELRGYERGMEDMKRAALRHYPHLDPARLAVPLHMPTR</sequence>
<proteinExistence type="predicted"/>
<reference evidence="2" key="1">
    <citation type="submission" date="2023-07" db="EMBL/GenBank/DDBJ databases">
        <title>A chromosome-level genome assembly of Lolium multiflorum.</title>
        <authorList>
            <person name="Chen Y."/>
            <person name="Copetti D."/>
            <person name="Kolliker R."/>
            <person name="Studer B."/>
        </authorList>
    </citation>
    <scope>NUCLEOTIDE SEQUENCE</scope>
    <source>
        <strain evidence="2">02402/16</strain>
        <tissue evidence="2">Leaf</tissue>
    </source>
</reference>
<keyword evidence="1" id="KW-0175">Coiled coil</keyword>
<protein>
    <submittedName>
        <fullName evidence="2">Uncharacterized protein</fullName>
    </submittedName>
</protein>
<name>A0AAD8VH67_LOLMU</name>
<gene>
    <name evidence="2" type="ORF">QYE76_028313</name>
</gene>
<organism evidence="2 3">
    <name type="scientific">Lolium multiflorum</name>
    <name type="common">Italian ryegrass</name>
    <name type="synonym">Lolium perenne subsp. multiflorum</name>
    <dbReference type="NCBI Taxonomy" id="4521"/>
    <lineage>
        <taxon>Eukaryota</taxon>
        <taxon>Viridiplantae</taxon>
        <taxon>Streptophyta</taxon>
        <taxon>Embryophyta</taxon>
        <taxon>Tracheophyta</taxon>
        <taxon>Spermatophyta</taxon>
        <taxon>Magnoliopsida</taxon>
        <taxon>Liliopsida</taxon>
        <taxon>Poales</taxon>
        <taxon>Poaceae</taxon>
        <taxon>BOP clade</taxon>
        <taxon>Pooideae</taxon>
        <taxon>Poodae</taxon>
        <taxon>Poeae</taxon>
        <taxon>Poeae Chloroplast Group 2 (Poeae type)</taxon>
        <taxon>Loliodinae</taxon>
        <taxon>Loliinae</taxon>
        <taxon>Lolium</taxon>
    </lineage>
</organism>
<feature type="coiled-coil region" evidence="1">
    <location>
        <begin position="17"/>
        <end position="105"/>
    </location>
</feature>
<comment type="caution">
    <text evidence="2">The sequence shown here is derived from an EMBL/GenBank/DDBJ whole genome shotgun (WGS) entry which is preliminary data.</text>
</comment>
<dbReference type="EMBL" id="JAUUTY010000007">
    <property type="protein sequence ID" value="KAK1604640.1"/>
    <property type="molecule type" value="Genomic_DNA"/>
</dbReference>
<evidence type="ECO:0000313" key="3">
    <source>
        <dbReference type="Proteomes" id="UP001231189"/>
    </source>
</evidence>
<dbReference type="Proteomes" id="UP001231189">
    <property type="component" value="Unassembled WGS sequence"/>
</dbReference>
<evidence type="ECO:0000313" key="2">
    <source>
        <dbReference type="EMBL" id="KAK1604640.1"/>
    </source>
</evidence>
<accession>A0AAD8VH67</accession>